<dbReference type="PANTHER" id="PTHR31084:SF0">
    <property type="entry name" value="ALPHA-L-FUCOSIDASE 2"/>
    <property type="match status" value="1"/>
</dbReference>
<dbReference type="SUPFAM" id="SSF48208">
    <property type="entry name" value="Six-hairpin glycosidases"/>
    <property type="match status" value="1"/>
</dbReference>
<name>A0A1T2XFC0_9BACL</name>
<dbReference type="InterPro" id="IPR008928">
    <property type="entry name" value="6-hairpin_glycosidase_sf"/>
</dbReference>
<dbReference type="Proteomes" id="UP000190188">
    <property type="component" value="Unassembled WGS sequence"/>
</dbReference>
<evidence type="ECO:0000313" key="4">
    <source>
        <dbReference type="EMBL" id="OPA78313.1"/>
    </source>
</evidence>
<dbReference type="InterPro" id="IPR054363">
    <property type="entry name" value="GH95_cat"/>
</dbReference>
<dbReference type="Gene3D" id="2.70.98.50">
    <property type="entry name" value="putative glycoside hydrolase family protein from bacillus halodurans"/>
    <property type="match status" value="1"/>
</dbReference>
<gene>
    <name evidence="4" type="ORF">BVG16_10500</name>
</gene>
<dbReference type="InterPro" id="IPR013780">
    <property type="entry name" value="Glyco_hydro_b"/>
</dbReference>
<dbReference type="InterPro" id="IPR016518">
    <property type="entry name" value="Alpha-L-fucosidase"/>
</dbReference>
<evidence type="ECO:0000259" key="3">
    <source>
        <dbReference type="Pfam" id="PF22124"/>
    </source>
</evidence>
<reference evidence="4 5" key="1">
    <citation type="submission" date="2017-01" db="EMBL/GenBank/DDBJ databases">
        <title>Genome analysis of Paenibacillus selenitrireducens ES3-24.</title>
        <authorList>
            <person name="Xu D."/>
            <person name="Yao R."/>
            <person name="Zheng S."/>
        </authorList>
    </citation>
    <scope>NUCLEOTIDE SEQUENCE [LARGE SCALE GENOMIC DNA]</scope>
    <source>
        <strain evidence="4 5">ES3-24</strain>
    </source>
</reference>
<evidence type="ECO:0000313" key="5">
    <source>
        <dbReference type="Proteomes" id="UP000190188"/>
    </source>
</evidence>
<dbReference type="EMBL" id="MSZX01000004">
    <property type="protein sequence ID" value="OPA78313.1"/>
    <property type="molecule type" value="Genomic_DNA"/>
</dbReference>
<organism evidence="4 5">
    <name type="scientific">Paenibacillus selenitireducens</name>
    <dbReference type="NCBI Taxonomy" id="1324314"/>
    <lineage>
        <taxon>Bacteria</taxon>
        <taxon>Bacillati</taxon>
        <taxon>Bacillota</taxon>
        <taxon>Bacilli</taxon>
        <taxon>Bacillales</taxon>
        <taxon>Paenibacillaceae</taxon>
        <taxon>Paenibacillus</taxon>
    </lineage>
</organism>
<protein>
    <submittedName>
        <fullName evidence="4">Alpha-L-fucosidase</fullName>
    </submittedName>
</protein>
<dbReference type="AlphaFoldDB" id="A0A1T2XFC0"/>
<dbReference type="GO" id="GO:0004560">
    <property type="term" value="F:alpha-L-fucosidase activity"/>
    <property type="evidence" value="ECO:0007669"/>
    <property type="project" value="InterPro"/>
</dbReference>
<evidence type="ECO:0000259" key="2">
    <source>
        <dbReference type="Pfam" id="PF21307"/>
    </source>
</evidence>
<evidence type="ECO:0000259" key="1">
    <source>
        <dbReference type="Pfam" id="PF14498"/>
    </source>
</evidence>
<dbReference type="STRING" id="1324314.BVG16_10500"/>
<dbReference type="PANTHER" id="PTHR31084">
    <property type="entry name" value="ALPHA-L-FUCOSIDASE 2"/>
    <property type="match status" value="1"/>
</dbReference>
<feature type="domain" description="Glycosyl hydrolase family 95 N-terminal" evidence="1">
    <location>
        <begin position="24"/>
        <end position="253"/>
    </location>
</feature>
<dbReference type="PIRSF" id="PIRSF007663">
    <property type="entry name" value="UCP007663"/>
    <property type="match status" value="1"/>
</dbReference>
<dbReference type="Pfam" id="PF21307">
    <property type="entry name" value="Glyco_hydro_95_C"/>
    <property type="match status" value="1"/>
</dbReference>
<dbReference type="InterPro" id="IPR012341">
    <property type="entry name" value="6hp_glycosidase-like_sf"/>
</dbReference>
<accession>A0A1T2XFC0</accession>
<sequence length="776" mass="87497">MERERIYRSGGENVSSRSLKFMEQRPARVWTEAFPVGNGRLGGMVFGGIQTERIQLNEDSVWYGGPVENDFSNAANKLGEIRTLLQEGKVQEAERMALLNMSNAPHYFGPYQPLGELHLNITGEENVSDYRRELDLERGITSVEYRSGNTRYRREVFSSAVDQVLIIRLTASEPASISLTARLSRRPFEGTIRSESSNMLTMQGQCGPDGVHYAATLCAVAKGGETERVGNYIEIRQADTVTLILAAQTSFRCSDPYIEAMKEAERAAAQHYEILEATHIKDYNLLFGRVSLELADEDQAQHTEWSTSDRLRRYQQGDSDPSLEVLFYQYGRYLLLSSSRPGSLPANLQGIWNDSFMPPWESDFHLNINLQMNYWITEAGNLPECHEPLFDLVDRMVIQGRKTARRLYGARGFVAHSVTNIWAETGIFSTWVPAMFWPTGGAWLALHLWEHYRYSLSESFLRDRAYPILKEACLFFEDYLVDNGQGALVTGPSVSPENSYVTKEGQRGALSMGPSMDSQIVYALFTASIEAARLLDLDHPQQEDWKKIRERLPQPQIGRQGQIMEWSEDYEEVELGHRHISHLFALHPGEQIIPHRMPALGTAARRTLERRLAHGGGHTGWSQAWISNFWARLEDGDSSYRSLQELLRKAVHPNLFGDHPPFQIDANFGGAAAIQEMLLQSHGGEIRLLPALPAAWASGRVKGLRARGGFVVDIEWSHGQLEKARIRSEAEGRCVIYSEVPIEIRGAEDDPISVDSLEGTYVFHSSPGEIYNITLV</sequence>
<dbReference type="Pfam" id="PF22124">
    <property type="entry name" value="Glyco_hydro_95_cat"/>
    <property type="match status" value="1"/>
</dbReference>
<dbReference type="FunFam" id="1.50.10.10:FF:000028">
    <property type="entry name" value="Alpha-L-fucosidase 2"/>
    <property type="match status" value="1"/>
</dbReference>
<feature type="domain" description="Alpha fucosidase A-like C-terminal" evidence="2">
    <location>
        <begin position="680"/>
        <end position="773"/>
    </location>
</feature>
<dbReference type="InterPro" id="IPR049053">
    <property type="entry name" value="AFCA-like_C"/>
</dbReference>
<proteinExistence type="predicted"/>
<dbReference type="Pfam" id="PF14498">
    <property type="entry name" value="Glyco_hyd_65N_2"/>
    <property type="match status" value="1"/>
</dbReference>
<feature type="domain" description="Glycosyl hydrolase family 95 catalytic" evidence="3">
    <location>
        <begin position="272"/>
        <end position="678"/>
    </location>
</feature>
<dbReference type="GO" id="GO:0005975">
    <property type="term" value="P:carbohydrate metabolic process"/>
    <property type="evidence" value="ECO:0007669"/>
    <property type="project" value="InterPro"/>
</dbReference>
<dbReference type="Gene3D" id="2.60.40.1180">
    <property type="entry name" value="Golgi alpha-mannosidase II"/>
    <property type="match status" value="1"/>
</dbReference>
<keyword evidence="5" id="KW-1185">Reference proteome</keyword>
<dbReference type="Gene3D" id="1.50.10.10">
    <property type="match status" value="1"/>
</dbReference>
<dbReference type="InterPro" id="IPR027414">
    <property type="entry name" value="GH95_N_dom"/>
</dbReference>
<comment type="caution">
    <text evidence="4">The sequence shown here is derived from an EMBL/GenBank/DDBJ whole genome shotgun (WGS) entry which is preliminary data.</text>
</comment>